<dbReference type="EMBL" id="JBEYBN010000048">
    <property type="protein sequence ID" value="MEU2270241.1"/>
    <property type="molecule type" value="Genomic_DNA"/>
</dbReference>
<keyword evidence="1" id="KW-0175">Coiled coil</keyword>
<accession>A0ABV2Y1U9</accession>
<protein>
    <submittedName>
        <fullName evidence="3">Uncharacterized protein</fullName>
    </submittedName>
</protein>
<feature type="compositionally biased region" description="Acidic residues" evidence="2">
    <location>
        <begin position="493"/>
        <end position="504"/>
    </location>
</feature>
<evidence type="ECO:0000313" key="3">
    <source>
        <dbReference type="EMBL" id="MEU2270241.1"/>
    </source>
</evidence>
<organism evidence="3 4">
    <name type="scientific">Streptomyces olindensis</name>
    <dbReference type="NCBI Taxonomy" id="358823"/>
    <lineage>
        <taxon>Bacteria</taxon>
        <taxon>Bacillati</taxon>
        <taxon>Actinomycetota</taxon>
        <taxon>Actinomycetes</taxon>
        <taxon>Kitasatosporales</taxon>
        <taxon>Streptomycetaceae</taxon>
        <taxon>Streptomyces</taxon>
    </lineage>
</organism>
<feature type="coiled-coil region" evidence="1">
    <location>
        <begin position="186"/>
        <end position="247"/>
    </location>
</feature>
<feature type="region of interest" description="Disordered" evidence="2">
    <location>
        <begin position="454"/>
        <end position="514"/>
    </location>
</feature>
<sequence>MAENYPLVEQREYGRAEKRGGLWRKRMTRGDDELPTVAAHHVRVFRVGEEYVEDHGQLRADDPVVVEASSVTVVDRRIEVPVVVETRIPSAEAGDFTVRASFYCTVTDPCAVVRDGVTDVEALLLAHLREVPGLTEDGSDLPFVDAAAVRARIDARLTAYHEMRPSVVSGIRARHGAVEVLTPEEMSAYVEEMEKARRNRERDRRQEEMEQQAALDRALREAELELKREEIRNLQAMRKERHRQEEETLRTAFERGAGAEQQDYELEIERRRNRFTREEIEQDIKLVGSDPVAADYLAWRNGDISADELSQRLHAAEERWDTRKDDRLRLDREYELTRRGLDREDLRWQVERDDHRQELTRKEEREETAARRHEAARRWDLEHEDRLRRRQEERTDAKELQRDQREWAKEQLTVRATLGKQAIDRGLFDSTMYDAGAFINSVGDVPFNQTASQGAAAGVGVGGPETPNAELKGEVKGQLRGGPGRTAPAAEPTADDGDDADDFDPANQEGSLGH</sequence>
<keyword evidence="4" id="KW-1185">Reference proteome</keyword>
<name>A0ABV2Y1U9_9ACTN</name>
<dbReference type="RefSeq" id="WP_031113387.1">
    <property type="nucleotide sequence ID" value="NZ_JBEYBN010000048.1"/>
</dbReference>
<proteinExistence type="predicted"/>
<reference evidence="3 4" key="1">
    <citation type="submission" date="2024-06" db="EMBL/GenBank/DDBJ databases">
        <title>The Natural Products Discovery Center: Release of the First 8490 Sequenced Strains for Exploring Actinobacteria Biosynthetic Diversity.</title>
        <authorList>
            <person name="Kalkreuter E."/>
            <person name="Kautsar S.A."/>
            <person name="Yang D."/>
            <person name="Bader C.D."/>
            <person name="Teijaro C.N."/>
            <person name="Fluegel L."/>
            <person name="Davis C.M."/>
            <person name="Simpson J.R."/>
            <person name="Lauterbach L."/>
            <person name="Steele A.D."/>
            <person name="Gui C."/>
            <person name="Meng S."/>
            <person name="Li G."/>
            <person name="Viehrig K."/>
            <person name="Ye F."/>
            <person name="Su P."/>
            <person name="Kiefer A.F."/>
            <person name="Nichols A."/>
            <person name="Cepeda A.J."/>
            <person name="Yan W."/>
            <person name="Fan B."/>
            <person name="Jiang Y."/>
            <person name="Adhikari A."/>
            <person name="Zheng C.-J."/>
            <person name="Schuster L."/>
            <person name="Cowan T.M."/>
            <person name="Smanski M.J."/>
            <person name="Chevrette M.G."/>
            <person name="De Carvalho L.P.S."/>
            <person name="Shen B."/>
        </authorList>
    </citation>
    <scope>NUCLEOTIDE SEQUENCE [LARGE SCALE GENOMIC DNA]</scope>
    <source>
        <strain evidence="3 4">NPDC019583</strain>
    </source>
</reference>
<comment type="caution">
    <text evidence="3">The sequence shown here is derived from an EMBL/GenBank/DDBJ whole genome shotgun (WGS) entry which is preliminary data.</text>
</comment>
<evidence type="ECO:0000256" key="2">
    <source>
        <dbReference type="SAM" id="MobiDB-lite"/>
    </source>
</evidence>
<feature type="region of interest" description="Disordered" evidence="2">
    <location>
        <begin position="356"/>
        <end position="376"/>
    </location>
</feature>
<dbReference type="Proteomes" id="UP001550603">
    <property type="component" value="Unassembled WGS sequence"/>
</dbReference>
<gene>
    <name evidence="3" type="ORF">ABZ568_28320</name>
</gene>
<evidence type="ECO:0000256" key="1">
    <source>
        <dbReference type="SAM" id="Coils"/>
    </source>
</evidence>
<evidence type="ECO:0000313" key="4">
    <source>
        <dbReference type="Proteomes" id="UP001550603"/>
    </source>
</evidence>